<comment type="pathway">
    <text evidence="2">Protein modification; protein glycosylation.</text>
</comment>
<keyword evidence="6 21" id="KW-0728">SH3 domain</keyword>
<proteinExistence type="inferred from homology"/>
<dbReference type="Gene3D" id="3.40.50.11350">
    <property type="match status" value="1"/>
</dbReference>
<dbReference type="InterPro" id="IPR045573">
    <property type="entry name" value="Fut8_N_cat"/>
</dbReference>
<dbReference type="Gene3D" id="3.60.20.30">
    <property type="entry name" value="(Glycosyl)asparaginase"/>
    <property type="match status" value="1"/>
</dbReference>
<evidence type="ECO:0000313" key="26">
    <source>
        <dbReference type="Proteomes" id="UP000245119"/>
    </source>
</evidence>
<evidence type="ECO:0000259" key="24">
    <source>
        <dbReference type="PROSITE" id="PS51659"/>
    </source>
</evidence>
<evidence type="ECO:0000256" key="18">
    <source>
        <dbReference type="ARBA" id="ARBA00093238"/>
    </source>
</evidence>
<keyword evidence="7 22" id="KW-0328">Glycosyltransferase</keyword>
<dbReference type="EMBL" id="PZQS01000008">
    <property type="protein sequence ID" value="PVD26244.1"/>
    <property type="molecule type" value="Genomic_DNA"/>
</dbReference>
<evidence type="ECO:0000256" key="15">
    <source>
        <dbReference type="ARBA" id="ARBA00030434"/>
    </source>
</evidence>
<dbReference type="Gene3D" id="2.30.30.40">
    <property type="entry name" value="SH3 Domains"/>
    <property type="match status" value="1"/>
</dbReference>
<dbReference type="GO" id="GO:0006487">
    <property type="term" value="P:protein N-linked glycosylation"/>
    <property type="evidence" value="ECO:0007669"/>
    <property type="project" value="TreeGrafter"/>
</dbReference>
<dbReference type="AlphaFoldDB" id="A0A2T7NYL2"/>
<dbReference type="PANTHER" id="PTHR13132:SF29">
    <property type="entry name" value="ALPHA-(1,6)-FUCOSYLTRANSFERASE"/>
    <property type="match status" value="1"/>
</dbReference>
<evidence type="ECO:0000256" key="19">
    <source>
        <dbReference type="PIRSR" id="PIRSR600246-1"/>
    </source>
</evidence>
<feature type="region of interest" description="Important for donor substrate binding" evidence="22">
    <location>
        <begin position="839"/>
        <end position="840"/>
    </location>
</feature>
<dbReference type="STRING" id="400727.A0A2T7NYL2"/>
<dbReference type="CDD" id="cd11792">
    <property type="entry name" value="SH3_Fut8"/>
    <property type="match status" value="1"/>
</dbReference>
<keyword evidence="9" id="KW-0812">Transmembrane</keyword>
<evidence type="ECO:0000256" key="3">
    <source>
        <dbReference type="ARBA" id="ARBA00010872"/>
    </source>
</evidence>
<dbReference type="InterPro" id="IPR029055">
    <property type="entry name" value="Ntn_hydrolases_N"/>
</dbReference>
<dbReference type="EC" id="2.4.1.68" evidence="4"/>
<evidence type="ECO:0000256" key="11">
    <source>
        <dbReference type="ARBA" id="ARBA00022989"/>
    </source>
</evidence>
<keyword evidence="26" id="KW-1185">Reference proteome</keyword>
<dbReference type="InterPro" id="IPR036028">
    <property type="entry name" value="SH3-like_dom_sf"/>
</dbReference>
<evidence type="ECO:0000256" key="5">
    <source>
        <dbReference type="ARBA" id="ARBA00018201"/>
    </source>
</evidence>
<dbReference type="Gene3D" id="1.10.287.1060">
    <property type="entry name" value="ESAT-6-like"/>
    <property type="match status" value="1"/>
</dbReference>
<dbReference type="GO" id="GO:0004298">
    <property type="term" value="F:threonine-type endopeptidase activity"/>
    <property type="evidence" value="ECO:0007669"/>
    <property type="project" value="InterPro"/>
</dbReference>
<dbReference type="SMART" id="SM00326">
    <property type="entry name" value="SH3"/>
    <property type="match status" value="1"/>
</dbReference>
<evidence type="ECO:0000256" key="4">
    <source>
        <dbReference type="ARBA" id="ARBA00012660"/>
    </source>
</evidence>
<comment type="catalytic activity">
    <reaction evidence="18">
        <text>N(4)-{beta-D-GlcNAc-(1-&gt;2)-alpha-D-Man-(1-&gt;3)-[beta-D-GlcNAc-(1-&gt;2)-alpha-D-Man-(1-&gt;6)]-beta-D-Man-(1-&gt;4)-beta-D-GlcNAc-(1-&gt;4)-beta-D-GlcNAc}-L-asparaginyl-[protein] + GDP-beta-L-fucose = an N(4)-{beta-D-GlcNAc-(1-&gt;2)-alpha-D-Man-(1-&gt;3)-[beta-D-GlcNAc-(1-&gt;2)-alpha-D-Man-(1-&gt;6)]-beta-D-Man-(1-&gt;4)-beta-D-GlcNAc-(1-&gt;4)-[alpha-L-Fuc-(1-&gt;6)]-beta-D-GlcNAc}-L-asparaginyl-[protein] + GDP + H(+)</text>
        <dbReference type="Rhea" id="RHEA:12985"/>
        <dbReference type="Rhea" id="RHEA-COMP:13526"/>
        <dbReference type="Rhea" id="RHEA-COMP:13532"/>
        <dbReference type="ChEBI" id="CHEBI:15378"/>
        <dbReference type="ChEBI" id="CHEBI:57273"/>
        <dbReference type="ChEBI" id="CHEBI:58189"/>
        <dbReference type="ChEBI" id="CHEBI:60651"/>
        <dbReference type="ChEBI" id="CHEBI:137207"/>
        <dbReference type="EC" id="2.4.1.68"/>
    </reaction>
</comment>
<evidence type="ECO:0000256" key="22">
    <source>
        <dbReference type="PROSITE-ProRule" id="PRU00992"/>
    </source>
</evidence>
<dbReference type="InterPro" id="IPR035653">
    <property type="entry name" value="Fut8_SH3"/>
</dbReference>
<evidence type="ECO:0000256" key="16">
    <source>
        <dbReference type="ARBA" id="ARBA00030648"/>
    </source>
</evidence>
<feature type="domain" description="GT23" evidence="24">
    <location>
        <begin position="675"/>
        <end position="966"/>
    </location>
</feature>
<evidence type="ECO:0000256" key="8">
    <source>
        <dbReference type="ARBA" id="ARBA00022679"/>
    </source>
</evidence>
<dbReference type="InterPro" id="IPR037464">
    <property type="entry name" value="Taspase1"/>
</dbReference>
<dbReference type="Pfam" id="PF14604">
    <property type="entry name" value="SH3_9"/>
    <property type="match status" value="1"/>
</dbReference>
<dbReference type="PROSITE" id="PS51659">
    <property type="entry name" value="GT23"/>
    <property type="match status" value="1"/>
</dbReference>
<evidence type="ECO:0000256" key="10">
    <source>
        <dbReference type="ARBA" id="ARBA00022968"/>
    </source>
</evidence>
<evidence type="ECO:0000313" key="25">
    <source>
        <dbReference type="EMBL" id="PVD26244.1"/>
    </source>
</evidence>
<name>A0A2T7NYL2_POMCA</name>
<evidence type="ECO:0000259" key="23">
    <source>
        <dbReference type="PROSITE" id="PS50002"/>
    </source>
</evidence>
<evidence type="ECO:0000256" key="17">
    <source>
        <dbReference type="ARBA" id="ARBA00032208"/>
    </source>
</evidence>
<evidence type="ECO:0000256" key="1">
    <source>
        <dbReference type="ARBA" id="ARBA00004447"/>
    </source>
</evidence>
<feature type="site" description="Cleavage; by autolysis" evidence="20">
    <location>
        <begin position="226"/>
        <end position="227"/>
    </location>
</feature>
<dbReference type="OrthoDB" id="77601at2759"/>
<comment type="similarity">
    <text evidence="3">Belongs to the Ntn-hydrolase family.</text>
</comment>
<keyword evidence="12" id="KW-0333">Golgi apparatus</keyword>
<dbReference type="Proteomes" id="UP000245119">
    <property type="component" value="Linkage Group LG8"/>
</dbReference>
<evidence type="ECO:0000256" key="6">
    <source>
        <dbReference type="ARBA" id="ARBA00022443"/>
    </source>
</evidence>
<dbReference type="PROSITE" id="PS50002">
    <property type="entry name" value="SH3"/>
    <property type="match status" value="1"/>
</dbReference>
<keyword evidence="13" id="KW-0472">Membrane</keyword>
<reference evidence="25 26" key="1">
    <citation type="submission" date="2018-04" db="EMBL/GenBank/DDBJ databases">
        <title>The genome of golden apple snail Pomacea canaliculata provides insight into stress tolerance and invasive adaptation.</title>
        <authorList>
            <person name="Liu C."/>
            <person name="Liu B."/>
            <person name="Ren Y."/>
            <person name="Zhang Y."/>
            <person name="Wang H."/>
            <person name="Li S."/>
            <person name="Jiang F."/>
            <person name="Yin L."/>
            <person name="Zhang G."/>
            <person name="Qian W."/>
            <person name="Fan W."/>
        </authorList>
    </citation>
    <scope>NUCLEOTIDE SEQUENCE [LARGE SCALE GENOMIC DNA]</scope>
    <source>
        <strain evidence="25">SZHN2017</strain>
        <tissue evidence="25">Muscle</tissue>
    </source>
</reference>
<dbReference type="Pfam" id="PF19745">
    <property type="entry name" value="FUT8_N_cat"/>
    <property type="match status" value="1"/>
</dbReference>
<evidence type="ECO:0000256" key="12">
    <source>
        <dbReference type="ARBA" id="ARBA00023034"/>
    </source>
</evidence>
<dbReference type="GO" id="GO:0032580">
    <property type="term" value="C:Golgi cisterna membrane"/>
    <property type="evidence" value="ECO:0007669"/>
    <property type="project" value="UniProtKB-SubCell"/>
</dbReference>
<keyword evidence="8 22" id="KW-0808">Transferase</keyword>
<keyword evidence="14" id="KW-1015">Disulfide bond</keyword>
<evidence type="ECO:0000256" key="20">
    <source>
        <dbReference type="PIRSR" id="PIRSR600246-3"/>
    </source>
</evidence>
<protein>
    <recommendedName>
        <fullName evidence="5">Alpha-(1,6)-fucosyltransferase</fullName>
        <ecNumber evidence="4">2.4.1.68</ecNumber>
    </recommendedName>
    <alternativeName>
        <fullName evidence="15">GDP-L-Fuc:N-acetyl-beta-D-glucosaminide alpha1,6-fucosyltransferase</fullName>
    </alternativeName>
    <alternativeName>
        <fullName evidence="17">GDP-fucose--glycoprotein fucosyltransferase</fullName>
    </alternativeName>
    <alternativeName>
        <fullName evidence="16">Glycoprotein 6-alpha-L-fucosyltransferase</fullName>
    </alternativeName>
</protein>
<evidence type="ECO:0000256" key="9">
    <source>
        <dbReference type="ARBA" id="ARBA00022692"/>
    </source>
</evidence>
<keyword evidence="11" id="KW-1133">Transmembrane helix</keyword>
<dbReference type="PANTHER" id="PTHR13132">
    <property type="entry name" value="ALPHA- 1,6 -FUCOSYLTRANSFERASE"/>
    <property type="match status" value="1"/>
</dbReference>
<dbReference type="CDD" id="cd04514">
    <property type="entry name" value="Taspase1_like"/>
    <property type="match status" value="1"/>
</dbReference>
<evidence type="ECO:0000256" key="2">
    <source>
        <dbReference type="ARBA" id="ARBA00004922"/>
    </source>
</evidence>
<comment type="subcellular location">
    <subcellularLocation>
        <location evidence="1">Golgi apparatus</location>
        <location evidence="1">Golgi stack membrane</location>
        <topology evidence="1">Single-pass type II membrane protein</topology>
    </subcellularLocation>
</comment>
<evidence type="ECO:0000256" key="14">
    <source>
        <dbReference type="ARBA" id="ARBA00023157"/>
    </source>
</evidence>
<dbReference type="SUPFAM" id="SSF50044">
    <property type="entry name" value="SH3-domain"/>
    <property type="match status" value="1"/>
</dbReference>
<feature type="active site" description="Nucleophile" evidence="19">
    <location>
        <position position="227"/>
    </location>
</feature>
<dbReference type="CDD" id="cd11300">
    <property type="entry name" value="Fut8_like"/>
    <property type="match status" value="1"/>
</dbReference>
<dbReference type="InterPro" id="IPR001452">
    <property type="entry name" value="SH3_domain"/>
</dbReference>
<comment type="similarity">
    <text evidence="22">Belongs to the glycosyltransferase 23 family.</text>
</comment>
<dbReference type="FunFam" id="2.30.30.40:FF:000070">
    <property type="entry name" value="Alpha-(1,6)-fucosyltransferase"/>
    <property type="match status" value="1"/>
</dbReference>
<dbReference type="InterPro" id="IPR000246">
    <property type="entry name" value="Peptidase_T2"/>
</dbReference>
<dbReference type="Pfam" id="PF01112">
    <property type="entry name" value="Asparaginase_2"/>
    <property type="match status" value="1"/>
</dbReference>
<dbReference type="SUPFAM" id="SSF56235">
    <property type="entry name" value="N-terminal nucleophile aminohydrolases (Ntn hydrolases)"/>
    <property type="match status" value="1"/>
</dbReference>
<sequence length="1052" mass="117864">MMAEKEGSCNRLFVAVHAGAGYHSAEKECEYKAACKKACLQAMSLLKKGYSAFAAAIKATVILEDAECTNAGRGSNLTLTGSIECDASVMDGSTCLFGAVGCVSGVLNPVQLAGKLIDMQKDNSLSHGRIPPSVLVGEGARIWAKQHGIKVDEDNQLITEKSKRQYKKYKRRIETATDSTPKKKAALDDIFLSAQNDGTSLESENLQKHISKKNNGAQHNTASPHDTVGAICLDSQGNLAAAVSSGGIWLKHPGRLGPAAMYGAGCWAQNPENGYPGVAVITSGKYTRCSNSDHIKKISSITLGHEGVSSDKSLEEFISLMAQMISSGEHLMKTLFAKTCADCIYTTDNATQGLNTSFTSHFLDSKLLKGLDSRLAGALALKVLESNEGRELELVWGHTTLSMALGYMWGEDLKPRVLISKLSEQAKEGKSFSLSGAFFSSEKSPCVQECCLHQSNLNEKVSQCYPGQCRQTHAKAVMKCWELIVALLLAWWMLVAIRMFANLGLEETSDTKLLLHTIEELDILYTKYSELQLVQKTIKESQEVINQKLQHQLEIISKSLKKASVKKSSQHGQCYQTLERERARRKAENTARELWYYINAMMKKLNAAAAFFPSVKNVVQEMQKSLVGYQRTMTDDFLLLRLVDEDEKWRISESRRLGNLVQRRLMFLQNPADCENVRVAVCNIKGCGFGCQLHHLAYCLLVAYATERTLILDIPYWNYVSDKGWESVFQPLSETCTNDSRQEREQVEVFSASSKSYSPIRILKIPVVDSLNPRPDILPLAIPKDLAPRLMTFHGDPPVWWIGQLLRYLMRPQKHLQENIEQSAKEMGFKKPIVGVHVRRTDKLFGEAAFHSLEEYMHHVEDYYQQLEHHTGPLTRRVYLATDDPNVLKEARENYRNYIFVYDDWISLAAHESRYTPRSLMGIILDIHFLSSSDYLVCTFSSQVCRVAYELMQTLHGDASTYFRSLDDSFYFGGQNAHNMLAWENYNASRNEEISLQVGDLVGIAGNHWDGFSKGTNRRTGQSGLYPSYKVVDNVVAVWMPLYVNVKDDENT</sequence>
<dbReference type="GO" id="GO:0008424">
    <property type="term" value="F:glycoprotein 6-alpha-L-fucosyltransferase activity"/>
    <property type="evidence" value="ECO:0007669"/>
    <property type="project" value="UniProtKB-EC"/>
</dbReference>
<dbReference type="FunFam" id="3.40.50.11350:FF:000001">
    <property type="entry name" value="Alpha-(1,6)-fucosyltransferase"/>
    <property type="match status" value="1"/>
</dbReference>
<evidence type="ECO:0000256" key="21">
    <source>
        <dbReference type="PROSITE-ProRule" id="PRU00192"/>
    </source>
</evidence>
<gene>
    <name evidence="25" type="ORF">C0Q70_13914</name>
</gene>
<evidence type="ECO:0000256" key="13">
    <source>
        <dbReference type="ARBA" id="ARBA00023136"/>
    </source>
</evidence>
<evidence type="ECO:0000256" key="7">
    <source>
        <dbReference type="ARBA" id="ARBA00022676"/>
    </source>
</evidence>
<organism evidence="25 26">
    <name type="scientific">Pomacea canaliculata</name>
    <name type="common">Golden apple snail</name>
    <dbReference type="NCBI Taxonomy" id="400727"/>
    <lineage>
        <taxon>Eukaryota</taxon>
        <taxon>Metazoa</taxon>
        <taxon>Spiralia</taxon>
        <taxon>Lophotrochozoa</taxon>
        <taxon>Mollusca</taxon>
        <taxon>Gastropoda</taxon>
        <taxon>Caenogastropoda</taxon>
        <taxon>Architaenioglossa</taxon>
        <taxon>Ampullarioidea</taxon>
        <taxon>Ampullariidae</taxon>
        <taxon>Pomacea</taxon>
    </lineage>
</organism>
<feature type="domain" description="SH3" evidence="23">
    <location>
        <begin position="975"/>
        <end position="1036"/>
    </location>
</feature>
<keyword evidence="10" id="KW-0735">Signal-anchor</keyword>
<accession>A0A2T7NYL2</accession>
<comment type="caution">
    <text evidence="25">The sequence shown here is derived from an EMBL/GenBank/DDBJ whole genome shotgun (WGS) entry which is preliminary data.</text>
</comment>
<dbReference type="InterPro" id="IPR027350">
    <property type="entry name" value="GT23_dom"/>
</dbReference>